<dbReference type="EMBL" id="JAUSVO010000005">
    <property type="protein sequence ID" value="MDQ0439098.1"/>
    <property type="molecule type" value="Genomic_DNA"/>
</dbReference>
<dbReference type="Proteomes" id="UP001241603">
    <property type="component" value="Unassembled WGS sequence"/>
</dbReference>
<evidence type="ECO:0000313" key="8">
    <source>
        <dbReference type="EMBL" id="MDQ0439098.1"/>
    </source>
</evidence>
<organism evidence="8 9">
    <name type="scientific">Kaistia dalseonensis</name>
    <dbReference type="NCBI Taxonomy" id="410840"/>
    <lineage>
        <taxon>Bacteria</taxon>
        <taxon>Pseudomonadati</taxon>
        <taxon>Pseudomonadota</taxon>
        <taxon>Alphaproteobacteria</taxon>
        <taxon>Hyphomicrobiales</taxon>
        <taxon>Kaistiaceae</taxon>
        <taxon>Kaistia</taxon>
    </lineage>
</organism>
<dbReference type="InterPro" id="IPR013324">
    <property type="entry name" value="RNA_pol_sigma_r3/r4-like"/>
</dbReference>
<dbReference type="InterPro" id="IPR039425">
    <property type="entry name" value="RNA_pol_sigma-70-like"/>
</dbReference>
<comment type="caution">
    <text evidence="8">The sequence shown here is derived from an EMBL/GenBank/DDBJ whole genome shotgun (WGS) entry which is preliminary data.</text>
</comment>
<feature type="domain" description="RNA polymerase sigma factor 70 region 4 type 2" evidence="7">
    <location>
        <begin position="124"/>
        <end position="174"/>
    </location>
</feature>
<accession>A0ABU0H9U8</accession>
<evidence type="ECO:0000256" key="3">
    <source>
        <dbReference type="ARBA" id="ARBA00023082"/>
    </source>
</evidence>
<evidence type="ECO:0000256" key="5">
    <source>
        <dbReference type="ARBA" id="ARBA00023163"/>
    </source>
</evidence>
<dbReference type="Gene3D" id="1.10.1740.10">
    <property type="match status" value="1"/>
</dbReference>
<evidence type="ECO:0000259" key="7">
    <source>
        <dbReference type="Pfam" id="PF08281"/>
    </source>
</evidence>
<feature type="domain" description="RNA polymerase sigma-70 region 2" evidence="6">
    <location>
        <begin position="26"/>
        <end position="98"/>
    </location>
</feature>
<dbReference type="InterPro" id="IPR013325">
    <property type="entry name" value="RNA_pol_sigma_r2"/>
</dbReference>
<dbReference type="InterPro" id="IPR014284">
    <property type="entry name" value="RNA_pol_sigma-70_dom"/>
</dbReference>
<dbReference type="InterPro" id="IPR013249">
    <property type="entry name" value="RNA_pol_sigma70_r4_t2"/>
</dbReference>
<dbReference type="InterPro" id="IPR007627">
    <property type="entry name" value="RNA_pol_sigma70_r2"/>
</dbReference>
<comment type="similarity">
    <text evidence="1">Belongs to the sigma-70 factor family. ECF subfamily.</text>
</comment>
<evidence type="ECO:0000259" key="6">
    <source>
        <dbReference type="Pfam" id="PF04542"/>
    </source>
</evidence>
<dbReference type="SUPFAM" id="SSF88659">
    <property type="entry name" value="Sigma3 and sigma4 domains of RNA polymerase sigma factors"/>
    <property type="match status" value="1"/>
</dbReference>
<proteinExistence type="inferred from homology"/>
<dbReference type="SUPFAM" id="SSF88946">
    <property type="entry name" value="Sigma2 domain of RNA polymerase sigma factors"/>
    <property type="match status" value="1"/>
</dbReference>
<evidence type="ECO:0000256" key="2">
    <source>
        <dbReference type="ARBA" id="ARBA00023015"/>
    </source>
</evidence>
<dbReference type="InterPro" id="IPR036388">
    <property type="entry name" value="WH-like_DNA-bd_sf"/>
</dbReference>
<dbReference type="PANTHER" id="PTHR43133">
    <property type="entry name" value="RNA POLYMERASE ECF-TYPE SIGMA FACTO"/>
    <property type="match status" value="1"/>
</dbReference>
<name>A0ABU0H9U8_9HYPH</name>
<keyword evidence="5" id="KW-0804">Transcription</keyword>
<gene>
    <name evidence="8" type="ORF">QO014_003499</name>
</gene>
<evidence type="ECO:0000313" key="9">
    <source>
        <dbReference type="Proteomes" id="UP001241603"/>
    </source>
</evidence>
<keyword evidence="3" id="KW-0731">Sigma factor</keyword>
<reference evidence="8 9" key="1">
    <citation type="submission" date="2023-07" db="EMBL/GenBank/DDBJ databases">
        <title>Genomic Encyclopedia of Type Strains, Phase IV (KMG-IV): sequencing the most valuable type-strain genomes for metagenomic binning, comparative biology and taxonomic classification.</title>
        <authorList>
            <person name="Goeker M."/>
        </authorList>
    </citation>
    <scope>NUCLEOTIDE SEQUENCE [LARGE SCALE GENOMIC DNA]</scope>
    <source>
        <strain evidence="8 9">B6-8</strain>
    </source>
</reference>
<dbReference type="Gene3D" id="1.10.10.10">
    <property type="entry name" value="Winged helix-like DNA-binding domain superfamily/Winged helix DNA-binding domain"/>
    <property type="match status" value="1"/>
</dbReference>
<dbReference type="NCBIfam" id="TIGR02937">
    <property type="entry name" value="sigma70-ECF"/>
    <property type="match status" value="1"/>
</dbReference>
<keyword evidence="4" id="KW-0238">DNA-binding</keyword>
<keyword evidence="9" id="KW-1185">Reference proteome</keyword>
<protein>
    <submittedName>
        <fullName evidence="8">RNA polymerase sigma-70 factor (ECF subfamily)</fullName>
    </submittedName>
</protein>
<dbReference type="Pfam" id="PF04542">
    <property type="entry name" value="Sigma70_r2"/>
    <property type="match status" value="1"/>
</dbReference>
<evidence type="ECO:0000256" key="4">
    <source>
        <dbReference type="ARBA" id="ARBA00023125"/>
    </source>
</evidence>
<sequence>MNDRERGWALMMQAALAGDQLAYDRLLRELAPAIRAVARRRFASMGVSASESEDVVQETLLAIHLKRHTWRTGDPLGPWLWTIARNKLVDHMRRRGRRIEVPIEDFAEILPAANERPATDAADVDRHLALLPEKQRAILKAVAVEGASIGEAAARMRMTPGAVRVALHRGFARLAEKLRADE</sequence>
<evidence type="ECO:0000256" key="1">
    <source>
        <dbReference type="ARBA" id="ARBA00010641"/>
    </source>
</evidence>
<dbReference type="Pfam" id="PF08281">
    <property type="entry name" value="Sigma70_r4_2"/>
    <property type="match status" value="1"/>
</dbReference>
<dbReference type="RefSeq" id="WP_266350000.1">
    <property type="nucleotide sequence ID" value="NZ_JAPKNG010000005.1"/>
</dbReference>
<dbReference type="PANTHER" id="PTHR43133:SF58">
    <property type="entry name" value="ECF RNA POLYMERASE SIGMA FACTOR SIGD"/>
    <property type="match status" value="1"/>
</dbReference>
<keyword evidence="2" id="KW-0805">Transcription regulation</keyword>
<dbReference type="NCBIfam" id="NF009165">
    <property type="entry name" value="PRK12512.1"/>
    <property type="match status" value="1"/>
</dbReference>